<dbReference type="Proteomes" id="UP001357437">
    <property type="component" value="Unassembled WGS sequence"/>
</dbReference>
<keyword evidence="2" id="KW-0328">Glycosyltransferase</keyword>
<evidence type="ECO:0000256" key="3">
    <source>
        <dbReference type="ARBA" id="ARBA00022679"/>
    </source>
</evidence>
<feature type="domain" description="Glycosyltransferase 2-like" evidence="4">
    <location>
        <begin position="41"/>
        <end position="164"/>
    </location>
</feature>
<dbReference type="Pfam" id="PF00535">
    <property type="entry name" value="Glycos_transf_2"/>
    <property type="match status" value="1"/>
</dbReference>
<evidence type="ECO:0000313" key="6">
    <source>
        <dbReference type="EMBL" id="MEC3939408.1"/>
    </source>
</evidence>
<dbReference type="InterPro" id="IPR001173">
    <property type="entry name" value="Glyco_trans_2-like"/>
</dbReference>
<dbReference type="PANTHER" id="PTHR43179:SF12">
    <property type="entry name" value="GALACTOFURANOSYLTRANSFERASE GLFT2"/>
    <property type="match status" value="1"/>
</dbReference>
<gene>
    <name evidence="5" type="ORF">OEZ79_19665</name>
    <name evidence="6" type="ORF">VOF76_25150</name>
</gene>
<dbReference type="EMBL" id="JAOURS010000027">
    <property type="protein sequence ID" value="MDC6640455.1"/>
    <property type="molecule type" value="Genomic_DNA"/>
</dbReference>
<name>A0A9X3YD10_9ENTR</name>
<dbReference type="CDD" id="cd02526">
    <property type="entry name" value="GT2_RfbF_like"/>
    <property type="match status" value="1"/>
</dbReference>
<dbReference type="NCBIfam" id="TIGR01556">
    <property type="entry name" value="rhamnosyltran"/>
    <property type="match status" value="1"/>
</dbReference>
<dbReference type="RefSeq" id="WP_191152437.1">
    <property type="nucleotide sequence ID" value="NZ_CP060824.1"/>
</dbReference>
<organism evidence="5 7">
    <name type="scientific">Leclercia adecarboxylata</name>
    <dbReference type="NCBI Taxonomy" id="83655"/>
    <lineage>
        <taxon>Bacteria</taxon>
        <taxon>Pseudomonadati</taxon>
        <taxon>Pseudomonadota</taxon>
        <taxon>Gammaproteobacteria</taxon>
        <taxon>Enterobacterales</taxon>
        <taxon>Enterobacteriaceae</taxon>
        <taxon>Leclercia</taxon>
    </lineage>
</organism>
<sequence>MTQNKLGLVVIFYNPTEDNIKTVRAMSNCNDLVIVDNSESPSDYNIEKAHVITLRENLGIASALNIGIKYLIDNGYEYALLLDQDSEPGYELISSLLEYISTSSEDVCLVAPAYYDRAIDKKADFIYCQSKKIVRIPAIGNEAIDASYVITSGSMLRISAIKKIGLMCDNLFIDFVDIEWCLRARALGYHILGLPWLCMSHEIGDVPVKVFNKKYVNHSPIRHYYYFRNVFLLLRMKHIHSQWKKMELLKLAPRFAVYSLFTKNRHKHFLSMLSGIVDGVLGRSGKKR</sequence>
<evidence type="ECO:0000256" key="1">
    <source>
        <dbReference type="ARBA" id="ARBA00006739"/>
    </source>
</evidence>
<evidence type="ECO:0000259" key="4">
    <source>
        <dbReference type="Pfam" id="PF00535"/>
    </source>
</evidence>
<keyword evidence="8" id="KW-1185">Reference proteome</keyword>
<comment type="similarity">
    <text evidence="1">Belongs to the glycosyltransferase 2 family.</text>
</comment>
<dbReference type="AlphaFoldDB" id="A0A9X3YD10"/>
<proteinExistence type="inferred from homology"/>
<dbReference type="SUPFAM" id="SSF53448">
    <property type="entry name" value="Nucleotide-diphospho-sugar transferases"/>
    <property type="match status" value="1"/>
</dbReference>
<dbReference type="EMBL" id="JAYMCU010000162">
    <property type="protein sequence ID" value="MEC3939408.1"/>
    <property type="molecule type" value="Genomic_DNA"/>
</dbReference>
<reference evidence="5" key="1">
    <citation type="journal article" date="2023" name="Genes Genomics">
        <title>Genomic insights of Leclercia adecarboxylata strains linked to an outbreak in public hospitals in Mexico.</title>
        <authorList>
            <person name="Barrios-Villa E."/>
            <person name="Pacheco-Flores B."/>
            <person name="Lozano-Zarain P."/>
            <person name="Del Campo-Ortega R."/>
            <person name="de Jesus Ascencio-Montiel I."/>
            <person name="Gonzalez-Leon M."/>
            <person name="Camorlinga-Ponce M."/>
            <person name="Gaytan Cervantes F.J."/>
            <person name="Gonzalez Torres C."/>
            <person name="Aguilar E."/>
            <person name="Gonzalez Ibarra J."/>
            <person name="Torres Lopez F.J."/>
            <person name="Rosas-Vargas H."/>
            <person name="Gonzalez-Bonilla C.R."/>
            <person name="Del Carmen Rocha-Gracia R."/>
        </authorList>
    </citation>
    <scope>NUCLEOTIDE SEQUENCE</scope>
    <source>
        <strain evidence="5">Lac40</strain>
    </source>
</reference>
<dbReference type="InterPro" id="IPR006446">
    <property type="entry name" value="RhaTrfase"/>
</dbReference>
<dbReference type="Proteomes" id="UP001149314">
    <property type="component" value="Unassembled WGS sequence"/>
</dbReference>
<dbReference type="PANTHER" id="PTHR43179">
    <property type="entry name" value="RHAMNOSYLTRANSFERASE WBBL"/>
    <property type="match status" value="1"/>
</dbReference>
<dbReference type="Gene3D" id="3.90.550.10">
    <property type="entry name" value="Spore Coat Polysaccharide Biosynthesis Protein SpsA, Chain A"/>
    <property type="match status" value="1"/>
</dbReference>
<evidence type="ECO:0000313" key="7">
    <source>
        <dbReference type="Proteomes" id="UP001149314"/>
    </source>
</evidence>
<keyword evidence="3" id="KW-0808">Transferase</keyword>
<accession>A0A9X3YD10</accession>
<protein>
    <submittedName>
        <fullName evidence="5">Glycosyltransferase family 2 protein</fullName>
    </submittedName>
</protein>
<reference evidence="6 8" key="2">
    <citation type="submission" date="2024-01" db="EMBL/GenBank/DDBJ databases">
        <title>Comparative Genomics of Leclercia adecarboxylata Strains Isolated from Several Sources.</title>
        <authorList>
            <person name="Yescas-Zazueta V."/>
            <person name="Balbuena-Alonso M.G."/>
            <person name="Valencia D."/>
            <person name="Mendez-Pfeiffer P.A."/>
            <person name="Ballesteros-Monrreal M.G."/>
            <person name="Rocha-Gracia R.D.C."/>
            <person name="Barrios-Villa E."/>
        </authorList>
    </citation>
    <scope>NUCLEOTIDE SEQUENCE [LARGE SCALE GENOMIC DNA]</scope>
    <source>
        <strain evidence="6 8">33MEM</strain>
    </source>
</reference>
<comment type="caution">
    <text evidence="5">The sequence shown here is derived from an EMBL/GenBank/DDBJ whole genome shotgun (WGS) entry which is preliminary data.</text>
</comment>
<dbReference type="InterPro" id="IPR029044">
    <property type="entry name" value="Nucleotide-diphossugar_trans"/>
</dbReference>
<dbReference type="GO" id="GO:0016757">
    <property type="term" value="F:glycosyltransferase activity"/>
    <property type="evidence" value="ECO:0007669"/>
    <property type="project" value="UniProtKB-KW"/>
</dbReference>
<evidence type="ECO:0000313" key="5">
    <source>
        <dbReference type="EMBL" id="MDC6640455.1"/>
    </source>
</evidence>
<evidence type="ECO:0000313" key="8">
    <source>
        <dbReference type="Proteomes" id="UP001357437"/>
    </source>
</evidence>
<evidence type="ECO:0000256" key="2">
    <source>
        <dbReference type="ARBA" id="ARBA00022676"/>
    </source>
</evidence>